<keyword evidence="3" id="KW-1185">Reference proteome</keyword>
<dbReference type="EMBL" id="KB707053">
    <property type="protein sequence ID" value="EMR64514.1"/>
    <property type="molecule type" value="Genomic_DNA"/>
</dbReference>
<dbReference type="eggNOG" id="ENOG502QQEE">
    <property type="taxonomic scope" value="Eukaryota"/>
</dbReference>
<reference evidence="3" key="1">
    <citation type="journal article" date="2013" name="Genome Announc.">
        <title>Draft genome sequence of the grapevine dieback fungus Eutypa lata UCR-EL1.</title>
        <authorList>
            <person name="Blanco-Ulate B."/>
            <person name="Rolshausen P.E."/>
            <person name="Cantu D."/>
        </authorList>
    </citation>
    <scope>NUCLEOTIDE SEQUENCE [LARGE SCALE GENOMIC DNA]</scope>
    <source>
        <strain evidence="3">UCR-EL1</strain>
    </source>
</reference>
<sequence>MPGTMTTGAPAINAILQARAQELADAEPYSYFDEFDEESGDNFDDFSDSEDIGDEFDETTLWEIANLLKSENVPSRDSLMAASFSPSERVDSLVLEESVYDGQSDEESDDASVVDFEIVSEESTPTHNSPVVFFKPTSSGVVKAESSMKQASKPRNVTSKLMWTKPTVVASEVSGGLFDVRSKRLDYRRTSQPPAALSMTRKPSTRKEPVAELTSRNLWSAQALSKPTLTSGKPSLWTKTVAPTPAAPGLFKVDPKRKVYRTTTAEPAAVQMDRKPRTLQSSLPELESSSLWTVGRQASVELDWLSISSTRPRSPSIASVSTDSTSSSPVSDVFSVKTNVTKASSVAESTKKGKGFLGGWFGKGKKEKVPEVPEVPRLPEGLMIKNLDNVAPEKPARVPLRKLYHPDTVYPADWDAALREAVAASRSAKRVISRDSAYMARKKTVPPAEWDAQLYQAIQASRIQCRPTRIMASPQQWSAALKTAAAASYPPKKSTEDEETNSSLWTRPAALPTGAPKGLWTATSATGVDVSSLPELSKPLEGMGPQRLEAGVFQGSCEGLVRGYDEEEVLAPRT</sequence>
<feature type="region of interest" description="Disordered" evidence="1">
    <location>
        <begin position="310"/>
        <end position="331"/>
    </location>
</feature>
<dbReference type="HOGENOM" id="CLU_474893_0_0_1"/>
<name>M7SE55_EUTLA</name>
<protein>
    <submittedName>
        <fullName evidence="2">Uncharacterized protein</fullName>
    </submittedName>
</protein>
<organism evidence="2 3">
    <name type="scientific">Eutypa lata (strain UCR-EL1)</name>
    <name type="common">Grapevine dieback disease fungus</name>
    <name type="synonym">Eutypa armeniacae</name>
    <dbReference type="NCBI Taxonomy" id="1287681"/>
    <lineage>
        <taxon>Eukaryota</taxon>
        <taxon>Fungi</taxon>
        <taxon>Dikarya</taxon>
        <taxon>Ascomycota</taxon>
        <taxon>Pezizomycotina</taxon>
        <taxon>Sordariomycetes</taxon>
        <taxon>Xylariomycetidae</taxon>
        <taxon>Xylariales</taxon>
        <taxon>Diatrypaceae</taxon>
        <taxon>Eutypa</taxon>
    </lineage>
</organism>
<dbReference type="AlphaFoldDB" id="M7SE55"/>
<evidence type="ECO:0000313" key="3">
    <source>
        <dbReference type="Proteomes" id="UP000012174"/>
    </source>
</evidence>
<proteinExistence type="predicted"/>
<gene>
    <name evidence="2" type="ORF">UCREL1_8529</name>
</gene>
<evidence type="ECO:0000313" key="2">
    <source>
        <dbReference type="EMBL" id="EMR64514.1"/>
    </source>
</evidence>
<feature type="region of interest" description="Disordered" evidence="1">
    <location>
        <begin position="189"/>
        <end position="209"/>
    </location>
</feature>
<accession>M7SE55</accession>
<feature type="region of interest" description="Disordered" evidence="1">
    <location>
        <begin position="487"/>
        <end position="510"/>
    </location>
</feature>
<dbReference type="KEGG" id="ela:UCREL1_8529"/>
<evidence type="ECO:0000256" key="1">
    <source>
        <dbReference type="SAM" id="MobiDB-lite"/>
    </source>
</evidence>
<dbReference type="Proteomes" id="UP000012174">
    <property type="component" value="Unassembled WGS sequence"/>
</dbReference>
<dbReference type="OrthoDB" id="5370537at2759"/>